<dbReference type="Gene3D" id="3.40.50.2000">
    <property type="entry name" value="Glycogen Phosphorylase B"/>
    <property type="match status" value="2"/>
</dbReference>
<dbReference type="OrthoDB" id="179766at2"/>
<evidence type="ECO:0000256" key="1">
    <source>
        <dbReference type="ARBA" id="ARBA00022679"/>
    </source>
</evidence>
<gene>
    <name evidence="3" type="ORF">GT003_12915</name>
</gene>
<evidence type="ECO:0000313" key="4">
    <source>
        <dbReference type="Proteomes" id="UP000558113"/>
    </source>
</evidence>
<name>A0A7X4YP48_9BACL</name>
<reference evidence="3 4" key="1">
    <citation type="submission" date="2020-01" db="EMBL/GenBank/DDBJ databases">
        <title>Paenibacillus soybeanensis sp. nov. isolated from the nodules of soybean (Glycine max(L.) Merr).</title>
        <authorList>
            <person name="Wang H."/>
        </authorList>
    </citation>
    <scope>NUCLEOTIDE SEQUENCE [LARGE SCALE GENOMIC DNA]</scope>
    <source>
        <strain evidence="3 4">DSM 23054</strain>
    </source>
</reference>
<evidence type="ECO:0000259" key="2">
    <source>
        <dbReference type="Pfam" id="PF00534"/>
    </source>
</evidence>
<dbReference type="InterPro" id="IPR001296">
    <property type="entry name" value="Glyco_trans_1"/>
</dbReference>
<dbReference type="PANTHER" id="PTHR46401">
    <property type="entry name" value="GLYCOSYLTRANSFERASE WBBK-RELATED"/>
    <property type="match status" value="1"/>
</dbReference>
<protein>
    <submittedName>
        <fullName evidence="3">Glycosyltransferase</fullName>
    </submittedName>
</protein>
<sequence>MKKVCLIGQFPPPVHGLSKALDTIIKSGYMNNKYELEHINIKDNKKFVGHLTQLNRSDADIYYFTISHSKFGNLRDMIILWALLKKKKRVIIHYHGGRYKELYQSLNILQKQINRKLIDQTDIVIVLGNSLKGLFSDVIDAGKIRICENYIEDEALLDNFEFEIKINRLYQGDMEVLYLSNFIKSKGYQDVLQAANRLKNANVRFHFAGKFFEEQDKEEFMDYVKQHGLENNVLYHGVVMGEDKKKLFERCNIFVLPTYYPNEGQPISIIEAMGNGLSIITTNHAGIPDIVSSRNGYIIDKQAPDQIASAIQELMNNREYLVQHANENRLTTLMKFKEIDYIKRLESIMDEVS</sequence>
<evidence type="ECO:0000313" key="3">
    <source>
        <dbReference type="EMBL" id="NBC69893.1"/>
    </source>
</evidence>
<dbReference type="EMBL" id="JAAAMU010000005">
    <property type="protein sequence ID" value="NBC69893.1"/>
    <property type="molecule type" value="Genomic_DNA"/>
</dbReference>
<feature type="domain" description="Glycosyl transferase family 1" evidence="2">
    <location>
        <begin position="160"/>
        <end position="325"/>
    </location>
</feature>
<accession>A0A7X4YP48</accession>
<dbReference type="Proteomes" id="UP000558113">
    <property type="component" value="Unassembled WGS sequence"/>
</dbReference>
<dbReference type="AlphaFoldDB" id="A0A7X4YP48"/>
<dbReference type="PANTHER" id="PTHR46401:SF2">
    <property type="entry name" value="GLYCOSYLTRANSFERASE WBBK-RELATED"/>
    <property type="match status" value="1"/>
</dbReference>
<dbReference type="GO" id="GO:0016757">
    <property type="term" value="F:glycosyltransferase activity"/>
    <property type="evidence" value="ECO:0007669"/>
    <property type="project" value="InterPro"/>
</dbReference>
<keyword evidence="4" id="KW-1185">Reference proteome</keyword>
<dbReference type="CDD" id="cd03801">
    <property type="entry name" value="GT4_PimA-like"/>
    <property type="match status" value="1"/>
</dbReference>
<organism evidence="3 4">
    <name type="scientific">Paenibacillus sacheonensis</name>
    <dbReference type="NCBI Taxonomy" id="742054"/>
    <lineage>
        <taxon>Bacteria</taxon>
        <taxon>Bacillati</taxon>
        <taxon>Bacillota</taxon>
        <taxon>Bacilli</taxon>
        <taxon>Bacillales</taxon>
        <taxon>Paenibacillaceae</taxon>
        <taxon>Paenibacillus</taxon>
    </lineage>
</organism>
<keyword evidence="1 3" id="KW-0808">Transferase</keyword>
<proteinExistence type="predicted"/>
<dbReference type="RefSeq" id="WP_161698160.1">
    <property type="nucleotide sequence ID" value="NZ_JAAAMU010000005.1"/>
</dbReference>
<dbReference type="SUPFAM" id="SSF53756">
    <property type="entry name" value="UDP-Glycosyltransferase/glycogen phosphorylase"/>
    <property type="match status" value="1"/>
</dbReference>
<comment type="caution">
    <text evidence="3">The sequence shown here is derived from an EMBL/GenBank/DDBJ whole genome shotgun (WGS) entry which is preliminary data.</text>
</comment>
<dbReference type="Pfam" id="PF00534">
    <property type="entry name" value="Glycos_transf_1"/>
    <property type="match status" value="1"/>
</dbReference>